<dbReference type="Proteomes" id="UP001597520">
    <property type="component" value="Unassembled WGS sequence"/>
</dbReference>
<name>A0ABW5SXY0_9BACI</name>
<proteinExistence type="predicted"/>
<protein>
    <submittedName>
        <fullName evidence="1">Uncharacterized protein</fullName>
    </submittedName>
</protein>
<organism evidence="1 2">
    <name type="scientific">Salibacterium lacus</name>
    <dbReference type="NCBI Taxonomy" id="1898109"/>
    <lineage>
        <taxon>Bacteria</taxon>
        <taxon>Bacillati</taxon>
        <taxon>Bacillota</taxon>
        <taxon>Bacilli</taxon>
        <taxon>Bacillales</taxon>
        <taxon>Bacillaceae</taxon>
    </lineage>
</organism>
<accession>A0ABW5SXY0</accession>
<sequence>MKYEAFAMVTLPTSFTVEEENREQALQKAQEKINEFVVQKVDMQLCTVNDEVITPDTIHDHTIDIADVFPEEDGDNEE</sequence>
<dbReference type="RefSeq" id="WP_380711243.1">
    <property type="nucleotide sequence ID" value="NZ_JBHUML010000002.1"/>
</dbReference>
<comment type="caution">
    <text evidence="1">The sequence shown here is derived from an EMBL/GenBank/DDBJ whole genome shotgun (WGS) entry which is preliminary data.</text>
</comment>
<reference evidence="2" key="1">
    <citation type="journal article" date="2019" name="Int. J. Syst. Evol. Microbiol.">
        <title>The Global Catalogue of Microorganisms (GCM) 10K type strain sequencing project: providing services to taxonomists for standard genome sequencing and annotation.</title>
        <authorList>
            <consortium name="The Broad Institute Genomics Platform"/>
            <consortium name="The Broad Institute Genome Sequencing Center for Infectious Disease"/>
            <person name="Wu L."/>
            <person name="Ma J."/>
        </authorList>
    </citation>
    <scope>NUCLEOTIDE SEQUENCE [LARGE SCALE GENOMIC DNA]</scope>
    <source>
        <strain evidence="2">KCTC 33792</strain>
    </source>
</reference>
<evidence type="ECO:0000313" key="2">
    <source>
        <dbReference type="Proteomes" id="UP001597520"/>
    </source>
</evidence>
<dbReference type="EMBL" id="JBHUML010000002">
    <property type="protein sequence ID" value="MFD2703937.1"/>
    <property type="molecule type" value="Genomic_DNA"/>
</dbReference>
<evidence type="ECO:0000313" key="1">
    <source>
        <dbReference type="EMBL" id="MFD2703937.1"/>
    </source>
</evidence>
<gene>
    <name evidence="1" type="ORF">ACFSUB_00535</name>
</gene>
<keyword evidence="2" id="KW-1185">Reference proteome</keyword>